<dbReference type="Gene3D" id="3.90.1210.10">
    <property type="entry name" value="Antifreeze-like/N-acetylneuraminic acid synthase C-terminal domain"/>
    <property type="match status" value="1"/>
</dbReference>
<dbReference type="InterPro" id="IPR013974">
    <property type="entry name" value="SAF"/>
</dbReference>
<dbReference type="SMART" id="SM00858">
    <property type="entry name" value="SAF"/>
    <property type="match status" value="1"/>
</dbReference>
<keyword evidence="1" id="KW-0472">Membrane</keyword>
<proteinExistence type="predicted"/>
<reference evidence="3" key="1">
    <citation type="submission" date="2020-05" db="EMBL/GenBank/DDBJ databases">
        <authorList>
            <person name="Chiriac C."/>
            <person name="Salcher M."/>
            <person name="Ghai R."/>
            <person name="Kavagutti S V."/>
        </authorList>
    </citation>
    <scope>NUCLEOTIDE SEQUENCE</scope>
</reference>
<accession>A0A6J7EP52</accession>
<organism evidence="3">
    <name type="scientific">freshwater metagenome</name>
    <dbReference type="NCBI Taxonomy" id="449393"/>
    <lineage>
        <taxon>unclassified sequences</taxon>
        <taxon>metagenomes</taxon>
        <taxon>ecological metagenomes</taxon>
    </lineage>
</organism>
<dbReference type="InterPro" id="IPR017585">
    <property type="entry name" value="SAF_FlgA"/>
</dbReference>
<keyword evidence="1" id="KW-0812">Transmembrane</keyword>
<sequence length="200" mass="21247">MGTNNSKRSNSRLIIAGALFITSIAASFLISFLSHTGSQYWTLTRPLPQGAKIESGDIAVVTATLDKGLRGYISASQSVVGSLIQRSMHAGELLRSDAISNKPGRQVIESLSLLIRTADIPSSTSPGDLVTLYQIHDARNGEEIEPPTTILSGVFIRDIERKSANFGSDLSITISLERDDVATVLAATSSGRIVVVPSHG</sequence>
<gene>
    <name evidence="3" type="ORF">UFOPK3482_00283</name>
</gene>
<evidence type="ECO:0000313" key="3">
    <source>
        <dbReference type="EMBL" id="CAB4883020.1"/>
    </source>
</evidence>
<evidence type="ECO:0000259" key="2">
    <source>
        <dbReference type="SMART" id="SM00858"/>
    </source>
</evidence>
<dbReference type="Pfam" id="PF13144">
    <property type="entry name" value="ChapFlgA"/>
    <property type="match status" value="1"/>
</dbReference>
<dbReference type="AlphaFoldDB" id="A0A6J7EP52"/>
<dbReference type="CDD" id="cd11614">
    <property type="entry name" value="SAF_CpaB_FlgA_like"/>
    <property type="match status" value="1"/>
</dbReference>
<evidence type="ECO:0000256" key="1">
    <source>
        <dbReference type="SAM" id="Phobius"/>
    </source>
</evidence>
<dbReference type="EMBL" id="CAFBLZ010000013">
    <property type="protein sequence ID" value="CAB4883020.1"/>
    <property type="molecule type" value="Genomic_DNA"/>
</dbReference>
<feature type="transmembrane region" description="Helical" evidence="1">
    <location>
        <begin position="12"/>
        <end position="33"/>
    </location>
</feature>
<name>A0A6J7EP52_9ZZZZ</name>
<feature type="domain" description="SAF" evidence="2">
    <location>
        <begin position="38"/>
        <end position="100"/>
    </location>
</feature>
<protein>
    <submittedName>
        <fullName evidence="3">Unannotated protein</fullName>
    </submittedName>
</protein>
<keyword evidence="1" id="KW-1133">Transmembrane helix</keyword>